<feature type="chain" id="PRO_5022815453" evidence="11">
    <location>
        <begin position="21"/>
        <end position="401"/>
    </location>
</feature>
<accession>A0A5E4R9L9</accession>
<dbReference type="PRINTS" id="PR00184">
    <property type="entry name" value="NEISSPPORIN"/>
</dbReference>
<reference evidence="13 14" key="1">
    <citation type="submission" date="2019-08" db="EMBL/GenBank/DDBJ databases">
        <authorList>
            <person name="Peeters C."/>
        </authorList>
    </citation>
    <scope>NUCLEOTIDE SEQUENCE [LARGE SCALE GENOMIC DNA]</scope>
    <source>
        <strain evidence="13 14">LMG 31108</strain>
    </source>
</reference>
<keyword evidence="3" id="KW-0813">Transport</keyword>
<keyword evidence="6 11" id="KW-0732">Signal</keyword>
<dbReference type="PANTHER" id="PTHR34501:SF9">
    <property type="entry name" value="MAJOR OUTER MEMBRANE PROTEIN P.IA"/>
    <property type="match status" value="1"/>
</dbReference>
<evidence type="ECO:0000256" key="5">
    <source>
        <dbReference type="ARBA" id="ARBA00022692"/>
    </source>
</evidence>
<comment type="subunit">
    <text evidence="2">Homotrimer.</text>
</comment>
<evidence type="ECO:0000256" key="2">
    <source>
        <dbReference type="ARBA" id="ARBA00011233"/>
    </source>
</evidence>
<dbReference type="GO" id="GO:0015288">
    <property type="term" value="F:porin activity"/>
    <property type="evidence" value="ECO:0007669"/>
    <property type="project" value="UniProtKB-KW"/>
</dbReference>
<feature type="signal peptide" evidence="11">
    <location>
        <begin position="1"/>
        <end position="20"/>
    </location>
</feature>
<evidence type="ECO:0000259" key="12">
    <source>
        <dbReference type="Pfam" id="PF13609"/>
    </source>
</evidence>
<evidence type="ECO:0000256" key="8">
    <source>
        <dbReference type="ARBA" id="ARBA00023114"/>
    </source>
</evidence>
<gene>
    <name evidence="13" type="ORF">PAN31108_00017</name>
</gene>
<evidence type="ECO:0000256" key="7">
    <source>
        <dbReference type="ARBA" id="ARBA00023065"/>
    </source>
</evidence>
<dbReference type="RefSeq" id="WP_150666886.1">
    <property type="nucleotide sequence ID" value="NZ_CABPSB010000001.1"/>
</dbReference>
<evidence type="ECO:0000313" key="13">
    <source>
        <dbReference type="EMBL" id="VVD59232.1"/>
    </source>
</evidence>
<keyword evidence="5" id="KW-0812">Transmembrane</keyword>
<sequence length="401" mass="41855">MKKSCICVALLALFPVFAFAQNSVTLYGMLDAGLTLVNNTGKGRVIQTDVCGPPGCNRWGLKGSEDLGGGTSAIFTLENGFNIQSGRLGQGGTMFGRQAFVGLANARYGTLTLGRQYDSLSETVGYFPSSNNFATGYGSHFGDLDNLNQSIRINNTIKYVSPVWSGLQVNGMLSLGGQAGNFSTNRTVALGALYANGPLSMAVGYLGINNPATKPDGTGGVYASNGNYVGALNQYVGLQNADVMKVFAAGGSYAVGPAQIRLVYSHTALKNSQYFVTNGFAGAGAGSNFNLDSYEVALTYNVTPALMVGAAYIYNAGKADYQGLKPQWQQVNLGATYAVSKRTSFYGVAMYQKAGGDGIAPVLDANGGVIGRAAIAEIPGAGYDSSNSKQMLLSVGITHRF</sequence>
<protein>
    <submittedName>
        <fullName evidence="13">Porin</fullName>
    </submittedName>
</protein>
<name>A0A5E4R9L9_9BURK</name>
<keyword evidence="4" id="KW-1134">Transmembrane beta strand</keyword>
<evidence type="ECO:0000256" key="3">
    <source>
        <dbReference type="ARBA" id="ARBA00022448"/>
    </source>
</evidence>
<organism evidence="13 14">
    <name type="scientific">Pandoraea anhela</name>
    <dbReference type="NCBI Taxonomy" id="2508295"/>
    <lineage>
        <taxon>Bacteria</taxon>
        <taxon>Pseudomonadati</taxon>
        <taxon>Pseudomonadota</taxon>
        <taxon>Betaproteobacteria</taxon>
        <taxon>Burkholderiales</taxon>
        <taxon>Burkholderiaceae</taxon>
        <taxon>Pandoraea</taxon>
    </lineage>
</organism>
<keyword evidence="14" id="KW-1185">Reference proteome</keyword>
<evidence type="ECO:0000256" key="9">
    <source>
        <dbReference type="ARBA" id="ARBA00023136"/>
    </source>
</evidence>
<dbReference type="InterPro" id="IPR023614">
    <property type="entry name" value="Porin_dom_sf"/>
</dbReference>
<evidence type="ECO:0000256" key="6">
    <source>
        <dbReference type="ARBA" id="ARBA00022729"/>
    </source>
</evidence>
<evidence type="ECO:0000256" key="1">
    <source>
        <dbReference type="ARBA" id="ARBA00004571"/>
    </source>
</evidence>
<dbReference type="InterPro" id="IPR002299">
    <property type="entry name" value="Porin_Neis"/>
</dbReference>
<proteinExistence type="predicted"/>
<feature type="domain" description="Porin" evidence="12">
    <location>
        <begin position="9"/>
        <end position="354"/>
    </location>
</feature>
<keyword evidence="10" id="KW-0998">Cell outer membrane</keyword>
<evidence type="ECO:0000256" key="11">
    <source>
        <dbReference type="SAM" id="SignalP"/>
    </source>
</evidence>
<dbReference type="Proteomes" id="UP000406256">
    <property type="component" value="Unassembled WGS sequence"/>
</dbReference>
<dbReference type="GO" id="GO:0006811">
    <property type="term" value="P:monoatomic ion transport"/>
    <property type="evidence" value="ECO:0007669"/>
    <property type="project" value="UniProtKB-KW"/>
</dbReference>
<dbReference type="InterPro" id="IPR033900">
    <property type="entry name" value="Gram_neg_porin_domain"/>
</dbReference>
<evidence type="ECO:0000256" key="10">
    <source>
        <dbReference type="ARBA" id="ARBA00023237"/>
    </source>
</evidence>
<dbReference type="InterPro" id="IPR050298">
    <property type="entry name" value="Gram-neg_bact_OMP"/>
</dbReference>
<dbReference type="EMBL" id="CABPSB010000001">
    <property type="protein sequence ID" value="VVD59232.1"/>
    <property type="molecule type" value="Genomic_DNA"/>
</dbReference>
<dbReference type="CDD" id="cd00342">
    <property type="entry name" value="gram_neg_porins"/>
    <property type="match status" value="1"/>
</dbReference>
<comment type="subcellular location">
    <subcellularLocation>
        <location evidence="1">Cell outer membrane</location>
        <topology evidence="1">Multi-pass membrane protein</topology>
    </subcellularLocation>
</comment>
<dbReference type="PANTHER" id="PTHR34501">
    <property type="entry name" value="PROTEIN YDDL-RELATED"/>
    <property type="match status" value="1"/>
</dbReference>
<dbReference type="Pfam" id="PF13609">
    <property type="entry name" value="Porin_4"/>
    <property type="match status" value="1"/>
</dbReference>
<keyword evidence="9" id="KW-0472">Membrane</keyword>
<keyword evidence="8" id="KW-0626">Porin</keyword>
<dbReference type="GO" id="GO:0046930">
    <property type="term" value="C:pore complex"/>
    <property type="evidence" value="ECO:0007669"/>
    <property type="project" value="UniProtKB-KW"/>
</dbReference>
<evidence type="ECO:0000256" key="4">
    <source>
        <dbReference type="ARBA" id="ARBA00022452"/>
    </source>
</evidence>
<dbReference type="OrthoDB" id="8982743at2"/>
<dbReference type="Gene3D" id="2.40.160.10">
    <property type="entry name" value="Porin"/>
    <property type="match status" value="1"/>
</dbReference>
<dbReference type="AlphaFoldDB" id="A0A5E4R9L9"/>
<dbReference type="SUPFAM" id="SSF56935">
    <property type="entry name" value="Porins"/>
    <property type="match status" value="1"/>
</dbReference>
<keyword evidence="7" id="KW-0406">Ion transport</keyword>
<evidence type="ECO:0000313" key="14">
    <source>
        <dbReference type="Proteomes" id="UP000406256"/>
    </source>
</evidence>
<dbReference type="GO" id="GO:0009279">
    <property type="term" value="C:cell outer membrane"/>
    <property type="evidence" value="ECO:0007669"/>
    <property type="project" value="UniProtKB-SubCell"/>
</dbReference>